<protein>
    <submittedName>
        <fullName evidence="1">Uncharacterized protein</fullName>
    </submittedName>
</protein>
<gene>
    <name evidence="1" type="ORF">NKR23_g312</name>
</gene>
<dbReference type="EMBL" id="JANBVO010000001">
    <property type="protein sequence ID" value="KAJ9157683.1"/>
    <property type="molecule type" value="Genomic_DNA"/>
</dbReference>
<dbReference type="AlphaFoldDB" id="A0AA38RT74"/>
<name>A0AA38RT74_9PEZI</name>
<proteinExistence type="predicted"/>
<organism evidence="1 2">
    <name type="scientific">Pleurostoma richardsiae</name>
    <dbReference type="NCBI Taxonomy" id="41990"/>
    <lineage>
        <taxon>Eukaryota</taxon>
        <taxon>Fungi</taxon>
        <taxon>Dikarya</taxon>
        <taxon>Ascomycota</taxon>
        <taxon>Pezizomycotina</taxon>
        <taxon>Sordariomycetes</taxon>
        <taxon>Sordariomycetidae</taxon>
        <taxon>Calosphaeriales</taxon>
        <taxon>Pleurostomataceae</taxon>
        <taxon>Pleurostoma</taxon>
    </lineage>
</organism>
<sequence length="278" mass="30912">MTNPLEQAASLAPRYEIRQLTLEHIHWVKAIIAHGMLFRSSFFGAIYPTEKTGRVYRTFAATDNLIRPQLEEGLSYGVFDTEYEFKRPESAVTEGKLYWNSNDTSATGEDLLEAMDFPLVSIALSVDAVPGLGPAQLAPTFGVLPALADITRALDSLDDRDPTTLKPKDSHELLFRSGTVTRADYEGRGIMKNLAHWLMAKAGTQGFKRIQIDCIHDAVTKAWLNPPAPFISKLLGAIDNVGEFEEVVDGEVRRPFAPSQERATRILVTLYEEQSSNK</sequence>
<evidence type="ECO:0000313" key="2">
    <source>
        <dbReference type="Proteomes" id="UP001174694"/>
    </source>
</evidence>
<comment type="caution">
    <text evidence="1">The sequence shown here is derived from an EMBL/GenBank/DDBJ whole genome shotgun (WGS) entry which is preliminary data.</text>
</comment>
<reference evidence="1" key="1">
    <citation type="submission" date="2022-07" db="EMBL/GenBank/DDBJ databases">
        <title>Fungi with potential for degradation of polypropylene.</title>
        <authorList>
            <person name="Gostincar C."/>
        </authorList>
    </citation>
    <scope>NUCLEOTIDE SEQUENCE</scope>
    <source>
        <strain evidence="1">EXF-13308</strain>
    </source>
</reference>
<accession>A0AA38RT74</accession>
<keyword evidence="2" id="KW-1185">Reference proteome</keyword>
<dbReference type="Proteomes" id="UP001174694">
    <property type="component" value="Unassembled WGS sequence"/>
</dbReference>
<evidence type="ECO:0000313" key="1">
    <source>
        <dbReference type="EMBL" id="KAJ9157683.1"/>
    </source>
</evidence>
<dbReference type="Gene3D" id="3.40.630.30">
    <property type="match status" value="1"/>
</dbReference>